<sequence length="131" mass="15416">MLSSPHGPQHRRGRRRYKIVVFEFRYVRKFPLQRGEGAFLLPLVRPPVLLPQEKYPAYAVSPNAKNPCAENMPCKAGEYCMKSYERCIPCESLYHRRQMAKHLAQETRPNADRVYQIPESRNTRIIRITLM</sequence>
<dbReference type="AlphaFoldDB" id="E9HCK4"/>
<dbReference type="HOGENOM" id="CLU_1929713_0_0_1"/>
<keyword evidence="2" id="KW-1185">Reference proteome</keyword>
<organism evidence="1 2">
    <name type="scientific">Daphnia pulex</name>
    <name type="common">Water flea</name>
    <dbReference type="NCBI Taxonomy" id="6669"/>
    <lineage>
        <taxon>Eukaryota</taxon>
        <taxon>Metazoa</taxon>
        <taxon>Ecdysozoa</taxon>
        <taxon>Arthropoda</taxon>
        <taxon>Crustacea</taxon>
        <taxon>Branchiopoda</taxon>
        <taxon>Diplostraca</taxon>
        <taxon>Cladocera</taxon>
        <taxon>Anomopoda</taxon>
        <taxon>Daphniidae</taxon>
        <taxon>Daphnia</taxon>
    </lineage>
</organism>
<dbReference type="OrthoDB" id="8196417at2759"/>
<gene>
    <name evidence="1" type="ORF">DAPPUDRAFT_256954</name>
</gene>
<evidence type="ECO:0000313" key="1">
    <source>
        <dbReference type="EMBL" id="EFX70489.1"/>
    </source>
</evidence>
<dbReference type="InParanoid" id="E9HCK4"/>
<protein>
    <submittedName>
        <fullName evidence="1">Uncharacterized protein</fullName>
    </submittedName>
</protein>
<dbReference type="Proteomes" id="UP000000305">
    <property type="component" value="Unassembled WGS sequence"/>
</dbReference>
<dbReference type="EMBL" id="GL732620">
    <property type="protein sequence ID" value="EFX70489.1"/>
    <property type="molecule type" value="Genomic_DNA"/>
</dbReference>
<accession>E9HCK4</accession>
<evidence type="ECO:0000313" key="2">
    <source>
        <dbReference type="Proteomes" id="UP000000305"/>
    </source>
</evidence>
<proteinExistence type="predicted"/>
<name>E9HCK4_DAPPU</name>
<dbReference type="KEGG" id="dpx:DAPPUDRAFT_256954"/>
<reference evidence="1 2" key="1">
    <citation type="journal article" date="2011" name="Science">
        <title>The ecoresponsive genome of Daphnia pulex.</title>
        <authorList>
            <person name="Colbourne J.K."/>
            <person name="Pfrender M.E."/>
            <person name="Gilbert D."/>
            <person name="Thomas W.K."/>
            <person name="Tucker A."/>
            <person name="Oakley T.H."/>
            <person name="Tokishita S."/>
            <person name="Aerts A."/>
            <person name="Arnold G.J."/>
            <person name="Basu M.K."/>
            <person name="Bauer D.J."/>
            <person name="Caceres C.E."/>
            <person name="Carmel L."/>
            <person name="Casola C."/>
            <person name="Choi J.H."/>
            <person name="Detter J.C."/>
            <person name="Dong Q."/>
            <person name="Dusheyko S."/>
            <person name="Eads B.D."/>
            <person name="Frohlich T."/>
            <person name="Geiler-Samerotte K.A."/>
            <person name="Gerlach D."/>
            <person name="Hatcher P."/>
            <person name="Jogdeo S."/>
            <person name="Krijgsveld J."/>
            <person name="Kriventseva E.V."/>
            <person name="Kultz D."/>
            <person name="Laforsch C."/>
            <person name="Lindquist E."/>
            <person name="Lopez J."/>
            <person name="Manak J.R."/>
            <person name="Muller J."/>
            <person name="Pangilinan J."/>
            <person name="Patwardhan R.P."/>
            <person name="Pitluck S."/>
            <person name="Pritham E.J."/>
            <person name="Rechtsteiner A."/>
            <person name="Rho M."/>
            <person name="Rogozin I.B."/>
            <person name="Sakarya O."/>
            <person name="Salamov A."/>
            <person name="Schaack S."/>
            <person name="Shapiro H."/>
            <person name="Shiga Y."/>
            <person name="Skalitzky C."/>
            <person name="Smith Z."/>
            <person name="Souvorov A."/>
            <person name="Sung W."/>
            <person name="Tang Z."/>
            <person name="Tsuchiya D."/>
            <person name="Tu H."/>
            <person name="Vos H."/>
            <person name="Wang M."/>
            <person name="Wolf Y.I."/>
            <person name="Yamagata H."/>
            <person name="Yamada T."/>
            <person name="Ye Y."/>
            <person name="Shaw J.R."/>
            <person name="Andrews J."/>
            <person name="Crease T.J."/>
            <person name="Tang H."/>
            <person name="Lucas S.M."/>
            <person name="Robertson H.M."/>
            <person name="Bork P."/>
            <person name="Koonin E.V."/>
            <person name="Zdobnov E.M."/>
            <person name="Grigoriev I.V."/>
            <person name="Lynch M."/>
            <person name="Boore J.L."/>
        </authorList>
    </citation>
    <scope>NUCLEOTIDE SEQUENCE [LARGE SCALE GENOMIC DNA]</scope>
</reference>